<evidence type="ECO:0000259" key="3">
    <source>
        <dbReference type="Pfam" id="PF23379"/>
    </source>
</evidence>
<dbReference type="KEGG" id="haad:MW046_08965"/>
<evidence type="ECO:0000313" key="4">
    <source>
        <dbReference type="EMBL" id="UPM42094.1"/>
    </source>
</evidence>
<feature type="domain" description="Fibronectin-III type-like" evidence="1">
    <location>
        <begin position="323"/>
        <end position="394"/>
    </location>
</feature>
<organism evidence="4 5">
    <name type="scientific">Halocatena salina</name>
    <dbReference type="NCBI Taxonomy" id="2934340"/>
    <lineage>
        <taxon>Archaea</taxon>
        <taxon>Methanobacteriati</taxon>
        <taxon>Methanobacteriota</taxon>
        <taxon>Stenosarchaea group</taxon>
        <taxon>Halobacteria</taxon>
        <taxon>Halobacteriales</taxon>
        <taxon>Natronomonadaceae</taxon>
        <taxon>Halocatena</taxon>
    </lineage>
</organism>
<protein>
    <submittedName>
        <fullName evidence="4">Uncharacterized protein</fullName>
    </submittedName>
</protein>
<feature type="domain" description="DUF7094" evidence="2">
    <location>
        <begin position="203"/>
        <end position="311"/>
    </location>
</feature>
<dbReference type="InterPro" id="IPR055522">
    <property type="entry name" value="DUF7096"/>
</dbReference>
<dbReference type="Proteomes" id="UP000831768">
    <property type="component" value="Chromosome"/>
</dbReference>
<dbReference type="Pfam" id="PF23379">
    <property type="entry name" value="DUF7096"/>
    <property type="match status" value="1"/>
</dbReference>
<dbReference type="Pfam" id="PF23375">
    <property type="entry name" value="DUF7094"/>
    <property type="match status" value="1"/>
</dbReference>
<feature type="domain" description="DUF7096" evidence="3">
    <location>
        <begin position="22"/>
        <end position="197"/>
    </location>
</feature>
<dbReference type="GeneID" id="71928174"/>
<proteinExistence type="predicted"/>
<name>A0A8T9ZZC4_9EURY</name>
<dbReference type="EMBL" id="CP096019">
    <property type="protein sequence ID" value="UPM42094.1"/>
    <property type="molecule type" value="Genomic_DNA"/>
</dbReference>
<dbReference type="InterPro" id="IPR056397">
    <property type="entry name" value="Fn3_arc"/>
</dbReference>
<sequence length="411" mass="45261">MRSSRIPVVGMIVLLTLAGIPPSVTAPLPSDQSQNGAGTVKHTVNGELSYLSINGSIKRNDTVTLSQDVGSAVALDTIRFEQEYALTRIEAADKNATNETAFATNEIETVETRTKELRERQNDTVQAYNAGELTSETFLRELALIATEARRTQVLADYLTNAENDSLARQANDIKQELFMFQGPVRTRVRSALDGDSSAPNRFFVRTSSEGVVLATIDESDGEATYVREAYLDGARSRPDGPKNLNATYMREKVTEQYGISKDYIQEELGVTSFYQYRLYPPEYASEAGIKHYVDRGSGNVVFEHQKVTIEEERTVEHESQMSRNEELALTRKTTFPGGYMYVRLTHPDEGEPLNGTVSVDGRTVGTTDEGSLLMLQPPNGSTITGTVGTENVSVTVENDNRQPPAPAENP</sequence>
<accession>A0A8T9ZZC4</accession>
<dbReference type="AlphaFoldDB" id="A0A8T9ZZC4"/>
<dbReference type="RefSeq" id="WP_247992772.1">
    <property type="nucleotide sequence ID" value="NZ_CP096019.1"/>
</dbReference>
<gene>
    <name evidence="4" type="ORF">MW046_08965</name>
</gene>
<dbReference type="Pfam" id="PF23374">
    <property type="entry name" value="Fn3_arc"/>
    <property type="match status" value="1"/>
</dbReference>
<keyword evidence="5" id="KW-1185">Reference proteome</keyword>
<evidence type="ECO:0000313" key="5">
    <source>
        <dbReference type="Proteomes" id="UP000831768"/>
    </source>
</evidence>
<evidence type="ECO:0000259" key="2">
    <source>
        <dbReference type="Pfam" id="PF23375"/>
    </source>
</evidence>
<evidence type="ECO:0000259" key="1">
    <source>
        <dbReference type="Pfam" id="PF23374"/>
    </source>
</evidence>
<dbReference type="InterPro" id="IPR055520">
    <property type="entry name" value="DUF7094"/>
</dbReference>
<reference evidence="4" key="1">
    <citation type="submission" date="2022-04" db="EMBL/GenBank/DDBJ databases">
        <title>Halocatena sp. nov., isolated from a salt lake.</title>
        <authorList>
            <person name="Cui H.-L."/>
        </authorList>
    </citation>
    <scope>NUCLEOTIDE SEQUENCE</scope>
    <source>
        <strain evidence="4">AD-1</strain>
    </source>
</reference>